<protein>
    <submittedName>
        <fullName evidence="2">Uncharacterized protein</fullName>
    </submittedName>
</protein>
<organism evidence="2 3">
    <name type="scientific">Streptomyces brasiliscabiei</name>
    <dbReference type="NCBI Taxonomy" id="2736302"/>
    <lineage>
        <taxon>Bacteria</taxon>
        <taxon>Bacillati</taxon>
        <taxon>Actinomycetota</taxon>
        <taxon>Actinomycetes</taxon>
        <taxon>Kitasatosporales</taxon>
        <taxon>Streptomycetaceae</taxon>
        <taxon>Streptomyces</taxon>
    </lineage>
</organism>
<feature type="compositionally biased region" description="Pro residues" evidence="1">
    <location>
        <begin position="19"/>
        <end position="29"/>
    </location>
</feature>
<dbReference type="Proteomes" id="UP001365781">
    <property type="component" value="Unassembled WGS sequence"/>
</dbReference>
<evidence type="ECO:0000313" key="2">
    <source>
        <dbReference type="EMBL" id="MEI5614560.1"/>
    </source>
</evidence>
<evidence type="ECO:0000256" key="1">
    <source>
        <dbReference type="SAM" id="MobiDB-lite"/>
    </source>
</evidence>
<accession>A0ABU8GQZ1</accession>
<feature type="region of interest" description="Disordered" evidence="1">
    <location>
        <begin position="1"/>
        <end position="40"/>
    </location>
</feature>
<comment type="caution">
    <text evidence="2">The sequence shown here is derived from an EMBL/GenBank/DDBJ whole genome shotgun (WGS) entry which is preliminary data.</text>
</comment>
<proteinExistence type="predicted"/>
<gene>
    <name evidence="2" type="ORF">WB403_36060</name>
</gene>
<name>A0ABU8GQZ1_9ACTN</name>
<reference evidence="2 3" key="1">
    <citation type="submission" date="2024-03" db="EMBL/GenBank/DDBJ databases">
        <title>First Report of Pectobacterium brasiliscabiei causing potato scab in china.</title>
        <authorList>
            <person name="Handique U."/>
        </authorList>
    </citation>
    <scope>NUCLEOTIDE SEQUENCE [LARGE SCALE GENOMIC DNA]</scope>
    <source>
        <strain evidence="2 3">ZRIMU1503</strain>
    </source>
</reference>
<evidence type="ECO:0000313" key="3">
    <source>
        <dbReference type="Proteomes" id="UP001365781"/>
    </source>
</evidence>
<feature type="compositionally biased region" description="Basic and acidic residues" evidence="1">
    <location>
        <begin position="1"/>
        <end position="13"/>
    </location>
</feature>
<keyword evidence="3" id="KW-1185">Reference proteome</keyword>
<sequence>MRSGHVGDEDRRGNVHQPGPGPGRDPQPQPHEFTGRPVLVTECEVRERRVPRPAMMQLL</sequence>
<dbReference type="EMBL" id="JBBAYM010000030">
    <property type="protein sequence ID" value="MEI5614560.1"/>
    <property type="molecule type" value="Genomic_DNA"/>
</dbReference>